<protein>
    <submittedName>
        <fullName evidence="2">Uncharacterized protein</fullName>
    </submittedName>
</protein>
<evidence type="ECO:0000313" key="2">
    <source>
        <dbReference type="EMBL" id="JAH56426.1"/>
    </source>
</evidence>
<accession>A0A0E9TS94</accession>
<sequence>MKFQGQTAKRQVFGNQMHTLPEETSVRKPNAYITGRDK</sequence>
<organism evidence="2">
    <name type="scientific">Anguilla anguilla</name>
    <name type="common">European freshwater eel</name>
    <name type="synonym">Muraena anguilla</name>
    <dbReference type="NCBI Taxonomy" id="7936"/>
    <lineage>
        <taxon>Eukaryota</taxon>
        <taxon>Metazoa</taxon>
        <taxon>Chordata</taxon>
        <taxon>Craniata</taxon>
        <taxon>Vertebrata</taxon>
        <taxon>Euteleostomi</taxon>
        <taxon>Actinopterygii</taxon>
        <taxon>Neopterygii</taxon>
        <taxon>Teleostei</taxon>
        <taxon>Anguilliformes</taxon>
        <taxon>Anguillidae</taxon>
        <taxon>Anguilla</taxon>
    </lineage>
</organism>
<evidence type="ECO:0000256" key="1">
    <source>
        <dbReference type="SAM" id="MobiDB-lite"/>
    </source>
</evidence>
<reference evidence="2" key="2">
    <citation type="journal article" date="2015" name="Fish Shellfish Immunol.">
        <title>Early steps in the European eel (Anguilla anguilla)-Vibrio vulnificus interaction in the gills: Role of the RtxA13 toxin.</title>
        <authorList>
            <person name="Callol A."/>
            <person name="Pajuelo D."/>
            <person name="Ebbesson L."/>
            <person name="Teles M."/>
            <person name="MacKenzie S."/>
            <person name="Amaro C."/>
        </authorList>
    </citation>
    <scope>NUCLEOTIDE SEQUENCE</scope>
</reference>
<feature type="compositionally biased region" description="Polar residues" evidence="1">
    <location>
        <begin position="1"/>
        <end position="18"/>
    </location>
</feature>
<name>A0A0E9TS94_ANGAN</name>
<proteinExistence type="predicted"/>
<dbReference type="EMBL" id="GBXM01052151">
    <property type="protein sequence ID" value="JAH56426.1"/>
    <property type="molecule type" value="Transcribed_RNA"/>
</dbReference>
<feature type="region of interest" description="Disordered" evidence="1">
    <location>
        <begin position="1"/>
        <end position="38"/>
    </location>
</feature>
<dbReference type="AlphaFoldDB" id="A0A0E9TS94"/>
<reference evidence="2" key="1">
    <citation type="submission" date="2014-11" db="EMBL/GenBank/DDBJ databases">
        <authorList>
            <person name="Amaro Gonzalez C."/>
        </authorList>
    </citation>
    <scope>NUCLEOTIDE SEQUENCE</scope>
</reference>